<protein>
    <submittedName>
        <fullName evidence="6">TetR/AcrR family transcriptional regulator</fullName>
    </submittedName>
</protein>
<dbReference type="PROSITE" id="PS01081">
    <property type="entry name" value="HTH_TETR_1"/>
    <property type="match status" value="1"/>
</dbReference>
<keyword evidence="1" id="KW-0805">Transcription regulation</keyword>
<evidence type="ECO:0000256" key="3">
    <source>
        <dbReference type="ARBA" id="ARBA00023163"/>
    </source>
</evidence>
<comment type="caution">
    <text evidence="6">The sequence shown here is derived from an EMBL/GenBank/DDBJ whole genome shotgun (WGS) entry which is preliminary data.</text>
</comment>
<sequence>MNRRSQQKLSTRANIKRTARAAFLERGVEATTTREISRLAGVAVGTFFVHFPDKLDLVKEIFFDEMDSALSAGVGQQSPTSSPTEYMVQIAQVLFTFYSKYSEFTRMIMLDSVSSGGFHAQQMSSVRDGLASRFEAVNIDANTASIFAENVIANYWLVFMECLPSGKFDAPATMQRLNNLNLPFKISYDNAARK</sequence>
<dbReference type="PROSITE" id="PS50977">
    <property type="entry name" value="HTH_TETR_2"/>
    <property type="match status" value="1"/>
</dbReference>
<dbReference type="GO" id="GO:0000976">
    <property type="term" value="F:transcription cis-regulatory region binding"/>
    <property type="evidence" value="ECO:0007669"/>
    <property type="project" value="TreeGrafter"/>
</dbReference>
<gene>
    <name evidence="6" type="ORF">DN730_01255</name>
</gene>
<evidence type="ECO:0000259" key="5">
    <source>
        <dbReference type="PROSITE" id="PS50977"/>
    </source>
</evidence>
<dbReference type="PANTHER" id="PTHR30055">
    <property type="entry name" value="HTH-TYPE TRANSCRIPTIONAL REGULATOR RUTR"/>
    <property type="match status" value="1"/>
</dbReference>
<dbReference type="GO" id="GO:0003700">
    <property type="term" value="F:DNA-binding transcription factor activity"/>
    <property type="evidence" value="ECO:0007669"/>
    <property type="project" value="TreeGrafter"/>
</dbReference>
<dbReference type="InterPro" id="IPR001647">
    <property type="entry name" value="HTH_TetR"/>
</dbReference>
<dbReference type="SUPFAM" id="SSF46689">
    <property type="entry name" value="Homeodomain-like"/>
    <property type="match status" value="1"/>
</dbReference>
<evidence type="ECO:0000313" key="7">
    <source>
        <dbReference type="Proteomes" id="UP000254326"/>
    </source>
</evidence>
<dbReference type="EMBL" id="QKRA01000001">
    <property type="protein sequence ID" value="RDL45706.1"/>
    <property type="molecule type" value="Genomic_DNA"/>
</dbReference>
<dbReference type="InterPro" id="IPR023772">
    <property type="entry name" value="DNA-bd_HTH_TetR-type_CS"/>
</dbReference>
<dbReference type="Gene3D" id="1.10.357.10">
    <property type="entry name" value="Tetracycline Repressor, domain 2"/>
    <property type="match status" value="1"/>
</dbReference>
<keyword evidence="2 4" id="KW-0238">DNA-binding</keyword>
<dbReference type="InterPro" id="IPR009057">
    <property type="entry name" value="Homeodomain-like_sf"/>
</dbReference>
<organism evidence="6 7">
    <name type="scientific">Marinomonas piezotolerans</name>
    <dbReference type="NCBI Taxonomy" id="2213058"/>
    <lineage>
        <taxon>Bacteria</taxon>
        <taxon>Pseudomonadati</taxon>
        <taxon>Pseudomonadota</taxon>
        <taxon>Gammaproteobacteria</taxon>
        <taxon>Oceanospirillales</taxon>
        <taxon>Oceanospirillaceae</taxon>
        <taxon>Marinomonas</taxon>
    </lineage>
</organism>
<evidence type="ECO:0000313" key="6">
    <source>
        <dbReference type="EMBL" id="RDL45706.1"/>
    </source>
</evidence>
<dbReference type="PANTHER" id="PTHR30055:SF234">
    <property type="entry name" value="HTH-TYPE TRANSCRIPTIONAL REGULATOR BETI"/>
    <property type="match status" value="1"/>
</dbReference>
<dbReference type="OrthoDB" id="116240at2"/>
<keyword evidence="7" id="KW-1185">Reference proteome</keyword>
<reference evidence="6 7" key="1">
    <citation type="submission" date="2018-06" db="EMBL/GenBank/DDBJ databases">
        <title>Marinomonas sp. YLB-05 draft genome sequence.</title>
        <authorList>
            <person name="Yu L."/>
            <person name="Tang X."/>
        </authorList>
    </citation>
    <scope>NUCLEOTIDE SEQUENCE [LARGE SCALE GENOMIC DNA]</scope>
    <source>
        <strain evidence="6 7">YLB-05</strain>
    </source>
</reference>
<name>A0A370UD42_9GAMM</name>
<feature type="domain" description="HTH tetR-type" evidence="5">
    <location>
        <begin position="9"/>
        <end position="69"/>
    </location>
</feature>
<accession>A0A370UD42</accession>
<feature type="DNA-binding region" description="H-T-H motif" evidence="4">
    <location>
        <begin position="32"/>
        <end position="51"/>
    </location>
</feature>
<dbReference type="Pfam" id="PF00440">
    <property type="entry name" value="TetR_N"/>
    <property type="match status" value="1"/>
</dbReference>
<evidence type="ECO:0000256" key="4">
    <source>
        <dbReference type="PROSITE-ProRule" id="PRU00335"/>
    </source>
</evidence>
<proteinExistence type="predicted"/>
<dbReference type="RefSeq" id="WP_115466295.1">
    <property type="nucleotide sequence ID" value="NZ_QKRA01000001.1"/>
</dbReference>
<keyword evidence="3" id="KW-0804">Transcription</keyword>
<evidence type="ECO:0000256" key="2">
    <source>
        <dbReference type="ARBA" id="ARBA00023125"/>
    </source>
</evidence>
<dbReference type="InterPro" id="IPR050109">
    <property type="entry name" value="HTH-type_TetR-like_transc_reg"/>
</dbReference>
<dbReference type="AlphaFoldDB" id="A0A370UD42"/>
<dbReference type="Proteomes" id="UP000254326">
    <property type="component" value="Unassembled WGS sequence"/>
</dbReference>
<evidence type="ECO:0000256" key="1">
    <source>
        <dbReference type="ARBA" id="ARBA00023015"/>
    </source>
</evidence>